<accession>A0A3L9DV37</accession>
<dbReference type="RefSeq" id="WP_121834471.1">
    <property type="nucleotide sequence ID" value="NZ_CP163513.1"/>
</dbReference>
<keyword evidence="3" id="KW-0808">Transferase</keyword>
<dbReference type="Gene3D" id="6.10.340.10">
    <property type="match status" value="1"/>
</dbReference>
<evidence type="ECO:0000256" key="1">
    <source>
        <dbReference type="ARBA" id="ARBA00004370"/>
    </source>
</evidence>
<feature type="transmembrane region" description="Helical" evidence="5">
    <location>
        <begin position="246"/>
        <end position="265"/>
    </location>
</feature>
<organism evidence="7 8">
    <name type="scientific">Streptococcus hillyeri</name>
    <dbReference type="NCBI Taxonomy" id="2282420"/>
    <lineage>
        <taxon>Bacteria</taxon>
        <taxon>Bacillati</taxon>
        <taxon>Bacillota</taxon>
        <taxon>Bacilli</taxon>
        <taxon>Lactobacillales</taxon>
        <taxon>Streptococcaceae</taxon>
        <taxon>Streptococcus</taxon>
    </lineage>
</organism>
<name>A0A3L9DV37_9STRE</name>
<evidence type="ECO:0000256" key="4">
    <source>
        <dbReference type="ARBA" id="ARBA00022777"/>
    </source>
</evidence>
<dbReference type="EMBL" id="RCVM01000001">
    <property type="protein sequence ID" value="RLY05346.1"/>
    <property type="molecule type" value="Genomic_DNA"/>
</dbReference>
<evidence type="ECO:0000256" key="2">
    <source>
        <dbReference type="ARBA" id="ARBA00022553"/>
    </source>
</evidence>
<dbReference type="CDD" id="cd06225">
    <property type="entry name" value="HAMP"/>
    <property type="match status" value="1"/>
</dbReference>
<dbReference type="PANTHER" id="PTHR42713">
    <property type="entry name" value="HISTIDINE KINASE-RELATED"/>
    <property type="match status" value="1"/>
</dbReference>
<dbReference type="SUPFAM" id="SSF55874">
    <property type="entry name" value="ATPase domain of HSP90 chaperone/DNA topoisomerase II/histidine kinase"/>
    <property type="match status" value="1"/>
</dbReference>
<dbReference type="Proteomes" id="UP000279194">
    <property type="component" value="Unassembled WGS sequence"/>
</dbReference>
<dbReference type="Pfam" id="PF02518">
    <property type="entry name" value="HATPase_c"/>
    <property type="match status" value="1"/>
</dbReference>
<evidence type="ECO:0000256" key="3">
    <source>
        <dbReference type="ARBA" id="ARBA00022679"/>
    </source>
</evidence>
<comment type="caution">
    <text evidence="7">The sequence shown here is derived from an EMBL/GenBank/DDBJ whole genome shotgun (WGS) entry which is preliminary data.</text>
</comment>
<dbReference type="InterPro" id="IPR010559">
    <property type="entry name" value="Sig_transdc_His_kin_internal"/>
</dbReference>
<evidence type="ECO:0000256" key="5">
    <source>
        <dbReference type="SAM" id="Phobius"/>
    </source>
</evidence>
<dbReference type="InterPro" id="IPR003594">
    <property type="entry name" value="HATPase_dom"/>
</dbReference>
<dbReference type="GO" id="GO:0000155">
    <property type="term" value="F:phosphorelay sensor kinase activity"/>
    <property type="evidence" value="ECO:0007669"/>
    <property type="project" value="InterPro"/>
</dbReference>
<dbReference type="InterPro" id="IPR051552">
    <property type="entry name" value="HptR"/>
</dbReference>
<dbReference type="InterPro" id="IPR003660">
    <property type="entry name" value="HAMP_dom"/>
</dbReference>
<evidence type="ECO:0000259" key="6">
    <source>
        <dbReference type="PROSITE" id="PS50885"/>
    </source>
</evidence>
<dbReference type="OrthoDB" id="9776552at2"/>
<dbReference type="PANTHER" id="PTHR42713:SF2">
    <property type="entry name" value="TWO-COMPONENT SENSOR KINASE YESM"/>
    <property type="match status" value="1"/>
</dbReference>
<keyword evidence="8" id="KW-1185">Reference proteome</keyword>
<sequence>MKKILIHSLLKTYSYLTIGIIIFFASIVAYSNYISYLRTVEQAEQEVLSRLTEDMNYYYRRLKNDFYNYSRDSYKLDGIENYFHKSPSDYQVWLLRHPLADVIELSFHDNINSIYRENDFVEGIDLAMVGEKEVFTSNRALKSGRKIAAQSYKSPENALSMAMYEPYTAQLFATVFISIDTDYLTTLIANETEFPVSAMIKDGLGHTFYSLNPTKDPLNTSNFADGDLLISVGVSKDYIFKEVSRLTFFIFLSSLGLIGILLFLLKRIFYHYQFQVEDLVNTMQVIANEDNSVRIDTNTKRQEHLLLANHINQMLDSLDKNITEIYQLQLAQKDADMRALQAQINPHFLYNTLEFFRMYAVTRDQDELADMIYEFSSLLRGSISQKPETTIAEELAFCEKHSYICQMRYPKSIAYAYHIDSGCEGIILPRFCIQPLVENYFVHGIDLTKRDNALSVKVLKTTDGVEILIRDNGKGMPEKVMTDYQELLSQRELRPVTGERSIGILNVHERLLLHFGEAYTIRLSETPGGGVTYSILVKMTLEERETN</sequence>
<keyword evidence="2" id="KW-0597">Phosphoprotein</keyword>
<keyword evidence="5" id="KW-0472">Membrane</keyword>
<dbReference type="InterPro" id="IPR036890">
    <property type="entry name" value="HATPase_C_sf"/>
</dbReference>
<evidence type="ECO:0000313" key="7">
    <source>
        <dbReference type="EMBL" id="RLY05346.1"/>
    </source>
</evidence>
<feature type="domain" description="HAMP" evidence="6">
    <location>
        <begin position="270"/>
        <end position="323"/>
    </location>
</feature>
<dbReference type="Pfam" id="PF06580">
    <property type="entry name" value="His_kinase"/>
    <property type="match status" value="1"/>
</dbReference>
<dbReference type="PROSITE" id="PS50885">
    <property type="entry name" value="HAMP"/>
    <property type="match status" value="1"/>
</dbReference>
<keyword evidence="5" id="KW-0812">Transmembrane</keyword>
<feature type="transmembrane region" description="Helical" evidence="5">
    <location>
        <begin position="12"/>
        <end position="33"/>
    </location>
</feature>
<keyword evidence="4 7" id="KW-0418">Kinase</keyword>
<dbReference type="Gene3D" id="3.30.565.10">
    <property type="entry name" value="Histidine kinase-like ATPase, C-terminal domain"/>
    <property type="match status" value="1"/>
</dbReference>
<gene>
    <name evidence="7" type="ORF">EAF07_01215</name>
</gene>
<keyword evidence="5" id="KW-1133">Transmembrane helix</keyword>
<dbReference type="GO" id="GO:0016020">
    <property type="term" value="C:membrane"/>
    <property type="evidence" value="ECO:0007669"/>
    <property type="project" value="UniProtKB-SubCell"/>
</dbReference>
<proteinExistence type="predicted"/>
<dbReference type="AlphaFoldDB" id="A0A3L9DV37"/>
<protein>
    <submittedName>
        <fullName evidence="7">Sensor histidine kinase</fullName>
    </submittedName>
</protein>
<evidence type="ECO:0000313" key="8">
    <source>
        <dbReference type="Proteomes" id="UP000279194"/>
    </source>
</evidence>
<comment type="subcellular location">
    <subcellularLocation>
        <location evidence="1">Membrane</location>
    </subcellularLocation>
</comment>
<reference evidence="7 8" key="1">
    <citation type="submission" date="2018-10" db="EMBL/GenBank/DDBJ databases">
        <title>Streptococcus hillyeri sp. nov., isolated from equine tracheal sample.</title>
        <authorList>
            <person name="Macfadyen A.C."/>
            <person name="Waller A."/>
            <person name="Paterson G.K."/>
        </authorList>
    </citation>
    <scope>NUCLEOTIDE SEQUENCE [LARGE SCALE GENOMIC DNA]</scope>
    <source>
        <strain evidence="7 8">28462</strain>
    </source>
</reference>